<reference evidence="4" key="1">
    <citation type="submission" date="2025-08" db="UniProtKB">
        <authorList>
            <consortium name="RefSeq"/>
        </authorList>
    </citation>
    <scope>IDENTIFICATION</scope>
</reference>
<evidence type="ECO:0000313" key="4">
    <source>
        <dbReference type="RefSeq" id="XP_022095376.1"/>
    </source>
</evidence>
<gene>
    <name evidence="4" type="primary">LOC110981788</name>
</gene>
<evidence type="ECO:0000313" key="3">
    <source>
        <dbReference type="Proteomes" id="UP000694845"/>
    </source>
</evidence>
<sequence>MLWPPSFFTEYQSVTQSFTPYEFVAGYSPHVEQLFIEMSICQRSASEAIKSPEASKAQLCPLTPPMADKCLSHQDKENDGQLSQEVTECATSHNLRSPEIKHNMTEHRKEKKRKDIWNLTVDLCGSAKKPCHPAVQGVTECATSHNLRSPEIKHNMTEHVLQHRGDFNINPLQRVPKTLKGPVFKHGHTMLMKKSTHITKKSETLTKNILLTDDFRKKYLKRYTDTEFSSLFISANDLNKNFFKINDYLLQLAYRWTVIGLSETFLKNCDPPVHLCDYTFIGDNRETKPGGGVGLYVHNHIHFKERRDLTVQVEKSETPCNSIFIEITEMNIIIGVIYKPPSVNCYKFVESLDKTLTQINQDNKVSFIMGDFNINLSEEKTIQQMFKETLRKHDHTTLIERPTRITETSKTLIDNIITNVAHAKVPVDTTSGVLVSDVSDHLPIFQVSTFDVSSDHDEKLKLDTQICENEPQKTDLSNASAHKKQIMEENDLPFRKDLWNTNKIKKKNKEKEELYLNYLKSSNQEDKEKYVQSRNNLERWISKTKSDIYINELCHYDKVWTITNQMQKTFKSGKPCACTSEDVIPREIISVSNSPYQSTNQPDHRTKGDSVETLRDGLLFTYTTFKEIEKLVDRIIKDNAHFGLHEICPQQAREVMTDINVSQRLSKIINQFLREGIAPNYSISSSLDIVSKQGKAMEECIPSGCSDEILERIVCNKIKNFFDKGIVNHNNPYLFETEKVKKMAYLLNEVRKGLRNKISPVGVFFYLKQSGLNQQILSNKLKKCGMSGTLLNLIVSYFKSKYQNTQSTITHNSCLLDLLYAIVMTDISNFPVIVNKNEIVVIFVDEKKWKKSTRQKKQKEARENLYNQLEENGLSIDRCCYIRFKNEENNVKPVKDQTAPKVTNEKIKRVDKTTFCGRSIDSGLIFHIGDEMHVCEEQKVIDECRKQDLLPPEVLTAAQLCSMKSQNVESD</sequence>
<dbReference type="GeneID" id="110981788"/>
<dbReference type="PANTHER" id="PTHR33776:SF4">
    <property type="entry name" value="ENDONUCLEASE_EXONUCLEASE_PHOSPHATASE DOMAIN-CONTAINING PROTEIN"/>
    <property type="match status" value="1"/>
</dbReference>
<feature type="region of interest" description="Disordered" evidence="1">
    <location>
        <begin position="92"/>
        <end position="111"/>
    </location>
</feature>
<organism evidence="3 4">
    <name type="scientific">Acanthaster planci</name>
    <name type="common">Crown-of-thorns starfish</name>
    <dbReference type="NCBI Taxonomy" id="133434"/>
    <lineage>
        <taxon>Eukaryota</taxon>
        <taxon>Metazoa</taxon>
        <taxon>Echinodermata</taxon>
        <taxon>Eleutherozoa</taxon>
        <taxon>Asterozoa</taxon>
        <taxon>Asteroidea</taxon>
        <taxon>Valvatacea</taxon>
        <taxon>Valvatida</taxon>
        <taxon>Acanthasteridae</taxon>
        <taxon>Acanthaster</taxon>
    </lineage>
</organism>
<keyword evidence="3" id="KW-1185">Reference proteome</keyword>
<dbReference type="RefSeq" id="XP_022095376.1">
    <property type="nucleotide sequence ID" value="XM_022239684.1"/>
</dbReference>
<dbReference type="AlphaFoldDB" id="A0A8B7YVN5"/>
<dbReference type="KEGG" id="aplc:110981788"/>
<accession>A0A8B7YVN5</accession>
<dbReference type="SUPFAM" id="SSF56219">
    <property type="entry name" value="DNase I-like"/>
    <property type="match status" value="1"/>
</dbReference>
<dbReference type="PANTHER" id="PTHR33776">
    <property type="entry name" value="ENDO/EXONUCLEASE/PHOSPHATASE DOMAIN-CONTAINING PROTEIN"/>
    <property type="match status" value="1"/>
</dbReference>
<dbReference type="Pfam" id="PF03372">
    <property type="entry name" value="Exo_endo_phos"/>
    <property type="match status" value="1"/>
</dbReference>
<feature type="compositionally biased region" description="Basic and acidic residues" evidence="1">
    <location>
        <begin position="96"/>
        <end position="111"/>
    </location>
</feature>
<dbReference type="InterPro" id="IPR036691">
    <property type="entry name" value="Endo/exonu/phosph_ase_sf"/>
</dbReference>
<dbReference type="Gene3D" id="3.60.10.10">
    <property type="entry name" value="Endonuclease/exonuclease/phosphatase"/>
    <property type="match status" value="1"/>
</dbReference>
<dbReference type="GO" id="GO:0003824">
    <property type="term" value="F:catalytic activity"/>
    <property type="evidence" value="ECO:0007669"/>
    <property type="project" value="InterPro"/>
</dbReference>
<dbReference type="InterPro" id="IPR005135">
    <property type="entry name" value="Endo/exonuclease/phosphatase"/>
</dbReference>
<dbReference type="OrthoDB" id="8942991at2759"/>
<dbReference type="Proteomes" id="UP000694845">
    <property type="component" value="Unplaced"/>
</dbReference>
<name>A0A8B7YVN5_ACAPL</name>
<evidence type="ECO:0000259" key="2">
    <source>
        <dbReference type="Pfam" id="PF03372"/>
    </source>
</evidence>
<feature type="domain" description="Endonuclease/exonuclease/phosphatase" evidence="2">
    <location>
        <begin position="249"/>
        <end position="441"/>
    </location>
</feature>
<protein>
    <submittedName>
        <fullName evidence="4">Uncharacterized protein LOC110981788 isoform X1</fullName>
    </submittedName>
</protein>
<evidence type="ECO:0000256" key="1">
    <source>
        <dbReference type="SAM" id="MobiDB-lite"/>
    </source>
</evidence>
<proteinExistence type="predicted"/>